<dbReference type="PROSITE" id="PS00105">
    <property type="entry name" value="AA_TRANSFER_CLASS_1"/>
    <property type="match status" value="1"/>
</dbReference>
<dbReference type="InterPro" id="IPR015424">
    <property type="entry name" value="PyrdxlP-dep_Trfase"/>
</dbReference>
<evidence type="ECO:0000259" key="6">
    <source>
        <dbReference type="Pfam" id="PF00155"/>
    </source>
</evidence>
<dbReference type="CDD" id="cd00609">
    <property type="entry name" value="AAT_like"/>
    <property type="match status" value="1"/>
</dbReference>
<evidence type="ECO:0000256" key="2">
    <source>
        <dbReference type="ARBA" id="ARBA00007441"/>
    </source>
</evidence>
<comment type="cofactor">
    <cofactor evidence="1">
        <name>pyridoxal 5'-phosphate</name>
        <dbReference type="ChEBI" id="CHEBI:597326"/>
    </cofactor>
</comment>
<dbReference type="GO" id="GO:0030170">
    <property type="term" value="F:pyridoxal phosphate binding"/>
    <property type="evidence" value="ECO:0007669"/>
    <property type="project" value="InterPro"/>
</dbReference>
<proteinExistence type="inferred from homology"/>
<accession>A0A1J5SFV3</accession>
<dbReference type="GO" id="GO:0006520">
    <property type="term" value="P:amino acid metabolic process"/>
    <property type="evidence" value="ECO:0007669"/>
    <property type="project" value="InterPro"/>
</dbReference>
<dbReference type="EMBL" id="MLJW01000070">
    <property type="protein sequence ID" value="OIR02912.1"/>
    <property type="molecule type" value="Genomic_DNA"/>
</dbReference>
<keyword evidence="5" id="KW-0663">Pyridoxal phosphate</keyword>
<dbReference type="Gene3D" id="3.90.1150.10">
    <property type="entry name" value="Aspartate Aminotransferase, domain 1"/>
    <property type="match status" value="1"/>
</dbReference>
<dbReference type="InterPro" id="IPR015422">
    <property type="entry name" value="PyrdxlP-dep_Trfase_small"/>
</dbReference>
<gene>
    <name evidence="7" type="ORF">GALL_149120</name>
</gene>
<keyword evidence="3 7" id="KW-0032">Aminotransferase</keyword>
<reference evidence="7" key="1">
    <citation type="submission" date="2016-10" db="EMBL/GenBank/DDBJ databases">
        <title>Sequence of Gallionella enrichment culture.</title>
        <authorList>
            <person name="Poehlein A."/>
            <person name="Muehling M."/>
            <person name="Daniel R."/>
        </authorList>
    </citation>
    <scope>NUCLEOTIDE SEQUENCE</scope>
</reference>
<feature type="domain" description="Aminotransferase class I/classII large" evidence="6">
    <location>
        <begin position="35"/>
        <end position="390"/>
    </location>
</feature>
<comment type="similarity">
    <text evidence="2">Belongs to the class-I pyridoxal-phosphate-dependent aminotransferase family.</text>
</comment>
<dbReference type="PANTHER" id="PTHR46383">
    <property type="entry name" value="ASPARTATE AMINOTRANSFERASE"/>
    <property type="match status" value="1"/>
</dbReference>
<dbReference type="InterPro" id="IPR004839">
    <property type="entry name" value="Aminotransferase_I/II_large"/>
</dbReference>
<dbReference type="InterPro" id="IPR015421">
    <property type="entry name" value="PyrdxlP-dep_Trfase_major"/>
</dbReference>
<dbReference type="EC" id="2.6.1.1" evidence="7"/>
<dbReference type="Gene3D" id="3.40.640.10">
    <property type="entry name" value="Type I PLP-dependent aspartate aminotransferase-like (Major domain)"/>
    <property type="match status" value="1"/>
</dbReference>
<dbReference type="SUPFAM" id="SSF53383">
    <property type="entry name" value="PLP-dependent transferases"/>
    <property type="match status" value="1"/>
</dbReference>
<dbReference type="GO" id="GO:0004069">
    <property type="term" value="F:L-aspartate:2-oxoglutarate aminotransferase activity"/>
    <property type="evidence" value="ECO:0007669"/>
    <property type="project" value="UniProtKB-EC"/>
</dbReference>
<dbReference type="PANTHER" id="PTHR46383:SF1">
    <property type="entry name" value="ASPARTATE AMINOTRANSFERASE"/>
    <property type="match status" value="1"/>
</dbReference>
<evidence type="ECO:0000256" key="1">
    <source>
        <dbReference type="ARBA" id="ARBA00001933"/>
    </source>
</evidence>
<keyword evidence="4 7" id="KW-0808">Transferase</keyword>
<dbReference type="Pfam" id="PF00155">
    <property type="entry name" value="Aminotran_1_2"/>
    <property type="match status" value="1"/>
</dbReference>
<protein>
    <submittedName>
        <fullName evidence="7">Aspartate aminotransferase</fullName>
        <ecNumber evidence="7">2.6.1.1</ecNumber>
    </submittedName>
</protein>
<name>A0A1J5SFV3_9ZZZZ</name>
<comment type="caution">
    <text evidence="7">The sequence shown here is derived from an EMBL/GenBank/DDBJ whole genome shotgun (WGS) entry which is preliminary data.</text>
</comment>
<dbReference type="InterPro" id="IPR050596">
    <property type="entry name" value="AspAT/PAT-like"/>
</dbReference>
<dbReference type="AlphaFoldDB" id="A0A1J5SFV3"/>
<sequence>MLRIADKIKKLGTETAFAVSAEAAAFAAKGNKVYPFHIGDMNFSTPSTVVNGTIKAIHDGKTGYCPTTGIPQLREAIAEDVNAARGTNYAMENVAVQPGGKPTIGKFILALVNPGEEVLYPNPGYPIYESQIEFNGAVAVPYTFFEGKNNFVFDIDAIKEKITARTKVIILNDLHNPSGAEFSKKDLEALAAVAIEHDLIVLSDEAYFDIRYEGKSISIASVPGMQERTVILYSFSKRFAMTGWRLGATIAPKEIIDVVAKLNVNDESCSNHFIQYGAIEGLRGDQTEVKKILSVLKERRDAGVQILNSIQGINCFNPNATFYLFPNVTALMKNKGFSDYELFRKDVLNNTGVSFCTRIHFGRPLPGEKNYYIRIAYSGINLNELTEGLNKFKEYINSSGEKAISKKNRLSLSHI</sequence>
<evidence type="ECO:0000256" key="3">
    <source>
        <dbReference type="ARBA" id="ARBA00022576"/>
    </source>
</evidence>
<dbReference type="InterPro" id="IPR004838">
    <property type="entry name" value="NHTrfase_class1_PyrdxlP-BS"/>
</dbReference>
<evidence type="ECO:0000313" key="7">
    <source>
        <dbReference type="EMBL" id="OIR02912.1"/>
    </source>
</evidence>
<organism evidence="7">
    <name type="scientific">mine drainage metagenome</name>
    <dbReference type="NCBI Taxonomy" id="410659"/>
    <lineage>
        <taxon>unclassified sequences</taxon>
        <taxon>metagenomes</taxon>
        <taxon>ecological metagenomes</taxon>
    </lineage>
</organism>
<evidence type="ECO:0000256" key="4">
    <source>
        <dbReference type="ARBA" id="ARBA00022679"/>
    </source>
</evidence>
<evidence type="ECO:0000256" key="5">
    <source>
        <dbReference type="ARBA" id="ARBA00022898"/>
    </source>
</evidence>